<organism evidence="3 4">
    <name type="scientific">Psilocybe cf. subviscida</name>
    <dbReference type="NCBI Taxonomy" id="2480587"/>
    <lineage>
        <taxon>Eukaryota</taxon>
        <taxon>Fungi</taxon>
        <taxon>Dikarya</taxon>
        <taxon>Basidiomycota</taxon>
        <taxon>Agaricomycotina</taxon>
        <taxon>Agaricomycetes</taxon>
        <taxon>Agaricomycetidae</taxon>
        <taxon>Agaricales</taxon>
        <taxon>Agaricineae</taxon>
        <taxon>Strophariaceae</taxon>
        <taxon>Psilocybe</taxon>
    </lineage>
</organism>
<dbReference type="EMBL" id="JAACJJ010000004">
    <property type="protein sequence ID" value="KAF5328375.1"/>
    <property type="molecule type" value="Genomic_DNA"/>
</dbReference>
<comment type="caution">
    <text evidence="3">The sequence shown here is derived from an EMBL/GenBank/DDBJ whole genome shotgun (WGS) entry which is preliminary data.</text>
</comment>
<evidence type="ECO:0000313" key="3">
    <source>
        <dbReference type="EMBL" id="KAF5328375.1"/>
    </source>
</evidence>
<dbReference type="AlphaFoldDB" id="A0A8H5F957"/>
<keyword evidence="1" id="KW-0472">Membrane</keyword>
<dbReference type="Proteomes" id="UP000567179">
    <property type="component" value="Unassembled WGS sequence"/>
</dbReference>
<keyword evidence="1" id="KW-1133">Transmembrane helix</keyword>
<feature type="transmembrane region" description="Helical" evidence="1">
    <location>
        <begin position="429"/>
        <end position="451"/>
    </location>
</feature>
<protein>
    <submittedName>
        <fullName evidence="3">Uncharacterized protein</fullName>
    </submittedName>
</protein>
<keyword evidence="1" id="KW-0812">Transmembrane</keyword>
<name>A0A8H5F957_9AGAR</name>
<evidence type="ECO:0000313" key="4">
    <source>
        <dbReference type="Proteomes" id="UP000567179"/>
    </source>
</evidence>
<dbReference type="OrthoDB" id="3029001at2759"/>
<gene>
    <name evidence="3" type="ORF">D9619_013262</name>
</gene>
<reference evidence="3 4" key="1">
    <citation type="journal article" date="2020" name="ISME J.">
        <title>Uncovering the hidden diversity of litter-decomposition mechanisms in mushroom-forming fungi.</title>
        <authorList>
            <person name="Floudas D."/>
            <person name="Bentzer J."/>
            <person name="Ahren D."/>
            <person name="Johansson T."/>
            <person name="Persson P."/>
            <person name="Tunlid A."/>
        </authorList>
    </citation>
    <scope>NUCLEOTIDE SEQUENCE [LARGE SCALE GENOMIC DNA]</scope>
    <source>
        <strain evidence="3 4">CBS 101986</strain>
    </source>
</reference>
<feature type="transmembrane region" description="Helical" evidence="1">
    <location>
        <begin position="472"/>
        <end position="500"/>
    </location>
</feature>
<feature type="signal peptide" evidence="2">
    <location>
        <begin position="1"/>
        <end position="17"/>
    </location>
</feature>
<evidence type="ECO:0000256" key="2">
    <source>
        <dbReference type="SAM" id="SignalP"/>
    </source>
</evidence>
<dbReference type="PANTHER" id="PTHR35043:SF7">
    <property type="entry name" value="TRANSCRIPTION FACTOR DOMAIN-CONTAINING PROTEIN"/>
    <property type="match status" value="1"/>
</dbReference>
<accession>A0A8H5F957</accession>
<feature type="chain" id="PRO_5034386207" evidence="2">
    <location>
        <begin position="18"/>
        <end position="520"/>
    </location>
</feature>
<keyword evidence="2" id="KW-0732">Signal</keyword>
<proteinExistence type="predicted"/>
<evidence type="ECO:0000256" key="1">
    <source>
        <dbReference type="SAM" id="Phobius"/>
    </source>
</evidence>
<sequence>MLAVLIFILLHSNAVMPAPILSLVSATSTCCIDVTQCHSAWYPRDGVLPTRQWYTIGQSCLVTIIACVWTSAHPNVNGPMDSGWTCTKRRVVTMFCALFAPEVVLYWAVQQLSTAHEIVSAYNREFASQYLMEDEKPQSLSTKFKAIFHTVPKEATRRGSGHPWTVAHGFFVQMGGFLLYDKGYPTAVLDYRRLGHLLRTRSIDPPAVTEAELEDRSKGNAISKSIVVLQTSWFVLQCCARWNKNLPVSELEAMTLAFAVLNGATYAVWWSKPQGVGVPICLHLKESEDVVNPVPRPPSSIISQTTTITGTANSTVEKHISLFTTHQGPVTIESYRVRQDAHRNPDNLNASELILLPTRLVTLILRPVLKMLHAEGNHVHDSAVRIPMFYASPTETGWGGLVSVLVGSTYGGLHLLALMTNFTSNVQSVLWLVCSTIMTVTPIAVFVNIKIGDIIDGMKEESPSRRLRVGKFILKLEYTLLVLFYVAARFSIMALAFWGIKRPPPGVLLDLTWTSYIPHL</sequence>
<dbReference type="PANTHER" id="PTHR35043">
    <property type="entry name" value="TRANSCRIPTION FACTOR DOMAIN-CONTAINING PROTEIN"/>
    <property type="match status" value="1"/>
</dbReference>
<keyword evidence="4" id="KW-1185">Reference proteome</keyword>